<protein>
    <submittedName>
        <fullName evidence="1">Uncharacterized protein</fullName>
    </submittedName>
</protein>
<dbReference type="EMBL" id="BARW01010069">
    <property type="protein sequence ID" value="GAI86934.1"/>
    <property type="molecule type" value="Genomic_DNA"/>
</dbReference>
<organism evidence="1">
    <name type="scientific">marine sediment metagenome</name>
    <dbReference type="NCBI Taxonomy" id="412755"/>
    <lineage>
        <taxon>unclassified sequences</taxon>
        <taxon>metagenomes</taxon>
        <taxon>ecological metagenomes</taxon>
    </lineage>
</organism>
<accession>X1U3R0</accession>
<proteinExistence type="predicted"/>
<feature type="non-terminal residue" evidence="1">
    <location>
        <position position="289"/>
    </location>
</feature>
<comment type="caution">
    <text evidence="1">The sequence shown here is derived from an EMBL/GenBank/DDBJ whole genome shotgun (WGS) entry which is preliminary data.</text>
</comment>
<sequence length="289" mass="33244">RRGRLYAIRYEIYSEANEQLSVTKSISNVVDEVAGAIVEAEEAFTEASRNIGKLRDYDPNPAVSRFQEAYTISNLALALAQQKQLYQIMKSSLDAAPKSTEDLEKLIEKESKWDWADISTTIIDRRYDPNAAAAMLGAWKSLGDILEKQLSHEAGLKKEYTAANGTYTKYAEQYLRYWFKTVPNRVIEDKAKRDSERYENVVATAVLEELRVGLGEPLEAVLTELDKYKFVPPDTNDIQLFRRNLNKVKREKYDTTNIFRRVLDNWTELRGNAETKRRTVLSLRPAAFR</sequence>
<evidence type="ECO:0000313" key="1">
    <source>
        <dbReference type="EMBL" id="GAI86934.1"/>
    </source>
</evidence>
<feature type="non-terminal residue" evidence="1">
    <location>
        <position position="1"/>
    </location>
</feature>
<name>X1U3R0_9ZZZZ</name>
<gene>
    <name evidence="1" type="ORF">S12H4_19995</name>
</gene>
<reference evidence="1" key="1">
    <citation type="journal article" date="2014" name="Front. Microbiol.">
        <title>High frequency of phylogenetically diverse reductive dehalogenase-homologous genes in deep subseafloor sedimentary metagenomes.</title>
        <authorList>
            <person name="Kawai M."/>
            <person name="Futagami T."/>
            <person name="Toyoda A."/>
            <person name="Takaki Y."/>
            <person name="Nishi S."/>
            <person name="Hori S."/>
            <person name="Arai W."/>
            <person name="Tsubouchi T."/>
            <person name="Morono Y."/>
            <person name="Uchiyama I."/>
            <person name="Ito T."/>
            <person name="Fujiyama A."/>
            <person name="Inagaki F."/>
            <person name="Takami H."/>
        </authorList>
    </citation>
    <scope>NUCLEOTIDE SEQUENCE</scope>
    <source>
        <strain evidence="1">Expedition CK06-06</strain>
    </source>
</reference>
<dbReference type="AlphaFoldDB" id="X1U3R0"/>